<dbReference type="InterPro" id="IPR013085">
    <property type="entry name" value="U1-CZ_Znf_C2H2"/>
</dbReference>
<organism evidence="9 10">
    <name type="scientific">Australozyma saopauloensis</name>
    <dbReference type="NCBI Taxonomy" id="291208"/>
    <lineage>
        <taxon>Eukaryota</taxon>
        <taxon>Fungi</taxon>
        <taxon>Dikarya</taxon>
        <taxon>Ascomycota</taxon>
        <taxon>Saccharomycotina</taxon>
        <taxon>Pichiomycetes</taxon>
        <taxon>Metschnikowiaceae</taxon>
        <taxon>Australozyma</taxon>
    </lineage>
</organism>
<dbReference type="GO" id="GO:0000395">
    <property type="term" value="P:mRNA 5'-splice site recognition"/>
    <property type="evidence" value="ECO:0007669"/>
    <property type="project" value="InterPro"/>
</dbReference>
<dbReference type="PANTHER" id="PTHR31148:SF1">
    <property type="entry name" value="U1 SMALL NUCLEAR RIBONUCLEOPROTEIN C"/>
    <property type="match status" value="1"/>
</dbReference>
<sequence length="135" mass="15401">MPKYYCDYCKSYLTHDKISVRKLHLLGKNHIKLYCSYYQTKATQLGIWDPLETSYSLDLAYLASPAPGPDEYATAKQREKERLLVKRAEDVEESFCLPPPPTLHGMPAPPPAALKHTEEYVNLINVHAARLNPEI</sequence>
<keyword evidence="5" id="KW-0694">RNA-binding</keyword>
<evidence type="ECO:0000256" key="4">
    <source>
        <dbReference type="ARBA" id="ARBA00022833"/>
    </source>
</evidence>
<keyword evidence="4" id="KW-0862">Zinc</keyword>
<dbReference type="AlphaFoldDB" id="A0AAX4HC50"/>
<evidence type="ECO:0000256" key="1">
    <source>
        <dbReference type="ARBA" id="ARBA00004123"/>
    </source>
</evidence>
<gene>
    <name evidence="9" type="ORF">PUMCH_003426</name>
</gene>
<reference evidence="9 10" key="1">
    <citation type="submission" date="2023-10" db="EMBL/GenBank/DDBJ databases">
        <title>Draft Genome Sequence of Candida saopaulonensis from a very Premature Infant with Sepsis.</title>
        <authorList>
            <person name="Ning Y."/>
            <person name="Dai R."/>
            <person name="Xiao M."/>
            <person name="Xu Y."/>
            <person name="Yan Q."/>
            <person name="Zhang L."/>
        </authorList>
    </citation>
    <scope>NUCLEOTIDE SEQUENCE [LARGE SCALE GENOMIC DNA]</scope>
    <source>
        <strain evidence="9 10">19XY460</strain>
    </source>
</reference>
<dbReference type="Proteomes" id="UP001338582">
    <property type="component" value="Chromosome 4"/>
</dbReference>
<evidence type="ECO:0000313" key="10">
    <source>
        <dbReference type="Proteomes" id="UP001338582"/>
    </source>
</evidence>
<evidence type="ECO:0000256" key="7">
    <source>
        <dbReference type="ARBA" id="ARBA00023274"/>
    </source>
</evidence>
<dbReference type="SMART" id="SM00451">
    <property type="entry name" value="ZnF_U1"/>
    <property type="match status" value="1"/>
</dbReference>
<keyword evidence="6" id="KW-0539">Nucleus</keyword>
<protein>
    <recommendedName>
        <fullName evidence="8">Matrin-type domain-containing protein</fullName>
    </recommendedName>
</protein>
<keyword evidence="7" id="KW-0687">Ribonucleoprotein</keyword>
<dbReference type="PANTHER" id="PTHR31148">
    <property type="entry name" value="U1 SMALL NUCLEAR RIBONUCLEOPROTEIN C"/>
    <property type="match status" value="1"/>
</dbReference>
<dbReference type="Pfam" id="PF06220">
    <property type="entry name" value="zf-U1"/>
    <property type="match status" value="1"/>
</dbReference>
<keyword evidence="3" id="KW-0863">Zinc-finger</keyword>
<dbReference type="EMBL" id="CP138897">
    <property type="protein sequence ID" value="WPK26081.1"/>
    <property type="molecule type" value="Genomic_DNA"/>
</dbReference>
<evidence type="ECO:0000256" key="6">
    <source>
        <dbReference type="ARBA" id="ARBA00023242"/>
    </source>
</evidence>
<evidence type="ECO:0000256" key="5">
    <source>
        <dbReference type="ARBA" id="ARBA00022884"/>
    </source>
</evidence>
<name>A0AAX4HC50_9ASCO</name>
<evidence type="ECO:0000256" key="2">
    <source>
        <dbReference type="ARBA" id="ARBA00022723"/>
    </source>
</evidence>
<dbReference type="GO" id="GO:0005685">
    <property type="term" value="C:U1 snRNP"/>
    <property type="evidence" value="ECO:0007669"/>
    <property type="project" value="InterPro"/>
</dbReference>
<evidence type="ECO:0000256" key="3">
    <source>
        <dbReference type="ARBA" id="ARBA00022771"/>
    </source>
</evidence>
<proteinExistence type="predicted"/>
<dbReference type="KEGG" id="asau:88174490"/>
<dbReference type="InterPro" id="IPR003604">
    <property type="entry name" value="Matrin/U1-like-C_Znf_C2H2"/>
</dbReference>
<dbReference type="GO" id="GO:0008270">
    <property type="term" value="F:zinc ion binding"/>
    <property type="evidence" value="ECO:0007669"/>
    <property type="project" value="UniProtKB-KW"/>
</dbReference>
<dbReference type="GeneID" id="88174490"/>
<feature type="domain" description="Matrin-type" evidence="8">
    <location>
        <begin position="4"/>
        <end position="30"/>
    </location>
</feature>
<dbReference type="PIRSF" id="PIRSF037969">
    <property type="entry name" value="U1_snRNP-C"/>
    <property type="match status" value="1"/>
</dbReference>
<dbReference type="InterPro" id="IPR036236">
    <property type="entry name" value="Znf_C2H2_sf"/>
</dbReference>
<dbReference type="SUPFAM" id="SSF57667">
    <property type="entry name" value="beta-beta-alpha zinc fingers"/>
    <property type="match status" value="1"/>
</dbReference>
<keyword evidence="2" id="KW-0479">Metal-binding</keyword>
<dbReference type="InterPro" id="IPR000690">
    <property type="entry name" value="Matrin/U1-C_Znf_C2H2"/>
</dbReference>
<dbReference type="RefSeq" id="XP_062878463.1">
    <property type="nucleotide sequence ID" value="XM_063022393.1"/>
</dbReference>
<evidence type="ECO:0000259" key="8">
    <source>
        <dbReference type="PROSITE" id="PS50171"/>
    </source>
</evidence>
<dbReference type="GO" id="GO:0030627">
    <property type="term" value="F:pre-mRNA 5'-splice site binding"/>
    <property type="evidence" value="ECO:0007669"/>
    <property type="project" value="InterPro"/>
</dbReference>
<comment type="subcellular location">
    <subcellularLocation>
        <location evidence="1">Nucleus</location>
    </subcellularLocation>
</comment>
<evidence type="ECO:0000313" key="9">
    <source>
        <dbReference type="EMBL" id="WPK26081.1"/>
    </source>
</evidence>
<keyword evidence="10" id="KW-1185">Reference proteome</keyword>
<dbReference type="PROSITE" id="PS50171">
    <property type="entry name" value="ZF_MATRIN"/>
    <property type="match status" value="1"/>
</dbReference>
<dbReference type="Gene3D" id="3.30.160.60">
    <property type="entry name" value="Classic Zinc Finger"/>
    <property type="match status" value="1"/>
</dbReference>
<dbReference type="InterPro" id="IPR017340">
    <property type="entry name" value="U1_snRNP-C"/>
</dbReference>
<accession>A0AAX4HC50</accession>